<keyword evidence="4" id="KW-0804">Transcription</keyword>
<dbReference type="Pfam" id="PF00126">
    <property type="entry name" value="HTH_1"/>
    <property type="match status" value="1"/>
</dbReference>
<keyword evidence="2" id="KW-0805">Transcription regulation</keyword>
<feature type="compositionally biased region" description="Polar residues" evidence="5">
    <location>
        <begin position="301"/>
        <end position="310"/>
    </location>
</feature>
<comment type="caution">
    <text evidence="7">The sequence shown here is derived from an EMBL/GenBank/DDBJ whole genome shotgun (WGS) entry which is preliminary data.</text>
</comment>
<dbReference type="GO" id="GO:0003700">
    <property type="term" value="F:DNA-binding transcription factor activity"/>
    <property type="evidence" value="ECO:0007669"/>
    <property type="project" value="InterPro"/>
</dbReference>
<reference evidence="7 8" key="1">
    <citation type="submission" date="2020-05" db="EMBL/GenBank/DDBJ databases">
        <authorList>
            <person name="Whitworth D."/>
        </authorList>
    </citation>
    <scope>NUCLEOTIDE SEQUENCE [LARGE SCALE GENOMIC DNA]</scope>
    <source>
        <strain evidence="7 8">AB043B</strain>
    </source>
</reference>
<dbReference type="PRINTS" id="PR00039">
    <property type="entry name" value="HTHLYSR"/>
</dbReference>
<comment type="similarity">
    <text evidence="1">Belongs to the LysR transcriptional regulatory family.</text>
</comment>
<evidence type="ECO:0000256" key="5">
    <source>
        <dbReference type="SAM" id="MobiDB-lite"/>
    </source>
</evidence>
<dbReference type="Pfam" id="PF03466">
    <property type="entry name" value="LysR_substrate"/>
    <property type="match status" value="1"/>
</dbReference>
<dbReference type="PROSITE" id="PS50931">
    <property type="entry name" value="HTH_LYSR"/>
    <property type="match status" value="1"/>
</dbReference>
<feature type="compositionally biased region" description="Basic and acidic residues" evidence="5">
    <location>
        <begin position="289"/>
        <end position="299"/>
    </location>
</feature>
<dbReference type="PANTHER" id="PTHR30126:SF39">
    <property type="entry name" value="HTH-TYPE TRANSCRIPTIONAL REGULATOR CYSL"/>
    <property type="match status" value="1"/>
</dbReference>
<dbReference type="CDD" id="cd05466">
    <property type="entry name" value="PBP2_LTTR_substrate"/>
    <property type="match status" value="1"/>
</dbReference>
<evidence type="ECO:0000256" key="4">
    <source>
        <dbReference type="ARBA" id="ARBA00023163"/>
    </source>
</evidence>
<feature type="domain" description="HTH lysR-type" evidence="6">
    <location>
        <begin position="1"/>
        <end position="58"/>
    </location>
</feature>
<dbReference type="SUPFAM" id="SSF46785">
    <property type="entry name" value="Winged helix' DNA-binding domain"/>
    <property type="match status" value="1"/>
</dbReference>
<dbReference type="SUPFAM" id="SSF53850">
    <property type="entry name" value="Periplasmic binding protein-like II"/>
    <property type="match status" value="1"/>
</dbReference>
<keyword evidence="3" id="KW-0238">DNA-binding</keyword>
<evidence type="ECO:0000313" key="8">
    <source>
        <dbReference type="Proteomes" id="UP000563426"/>
    </source>
</evidence>
<protein>
    <submittedName>
        <fullName evidence="7">LysR family transcriptional regulator</fullName>
    </submittedName>
</protein>
<feature type="region of interest" description="Disordered" evidence="5">
    <location>
        <begin position="289"/>
        <end position="310"/>
    </location>
</feature>
<dbReference type="GO" id="GO:0000976">
    <property type="term" value="F:transcription cis-regulatory region binding"/>
    <property type="evidence" value="ECO:0007669"/>
    <property type="project" value="TreeGrafter"/>
</dbReference>
<keyword evidence="8" id="KW-1185">Reference proteome</keyword>
<dbReference type="RefSeq" id="WP_171434801.1">
    <property type="nucleotide sequence ID" value="NZ_JABFJV010000052.1"/>
</dbReference>
<dbReference type="InterPro" id="IPR036388">
    <property type="entry name" value="WH-like_DNA-bd_sf"/>
</dbReference>
<evidence type="ECO:0000256" key="1">
    <source>
        <dbReference type="ARBA" id="ARBA00009437"/>
    </source>
</evidence>
<sequence length="310" mass="33267">MRLTQLETFRTVARTLNFRRAAERLHYAQSSVTEQVQGLESDLGVRLFDRTGRKLRLTEAGTRLLTYADQLLSLAEEARVAVTGKQATPSGPLTLRAPETLCARRLPPLLTAFHARHPQVRLTVQPSGRADVRRGLQEAEADLGLFLGEVPRGLDVACEELAREPLCLVAPPGHALTGRPSVTARELASCAFISTQTGCAYRDLFESAWAEAGPPPPVVAEVGSVAAVARCVASGMGLAVLPEVAVVDELARGDVVSLRWDALPSAGVWMAWNAQRLSPAAAAFLSMARETRDDGERSRGTGITLTAKPS</sequence>
<dbReference type="Gene3D" id="3.40.190.290">
    <property type="match status" value="1"/>
</dbReference>
<organism evidence="7 8">
    <name type="scientific">Corallococcus exercitus</name>
    <dbReference type="NCBI Taxonomy" id="2316736"/>
    <lineage>
        <taxon>Bacteria</taxon>
        <taxon>Pseudomonadati</taxon>
        <taxon>Myxococcota</taxon>
        <taxon>Myxococcia</taxon>
        <taxon>Myxococcales</taxon>
        <taxon>Cystobacterineae</taxon>
        <taxon>Myxococcaceae</taxon>
        <taxon>Corallococcus</taxon>
    </lineage>
</organism>
<dbReference type="InterPro" id="IPR000847">
    <property type="entry name" value="LysR_HTH_N"/>
</dbReference>
<dbReference type="Proteomes" id="UP000563426">
    <property type="component" value="Unassembled WGS sequence"/>
</dbReference>
<dbReference type="FunFam" id="1.10.10.10:FF:000001">
    <property type="entry name" value="LysR family transcriptional regulator"/>
    <property type="match status" value="1"/>
</dbReference>
<dbReference type="AlphaFoldDB" id="A0A7Y4NS85"/>
<dbReference type="InterPro" id="IPR036390">
    <property type="entry name" value="WH_DNA-bd_sf"/>
</dbReference>
<name>A0A7Y4NS85_9BACT</name>
<evidence type="ECO:0000313" key="7">
    <source>
        <dbReference type="EMBL" id="NOK33938.1"/>
    </source>
</evidence>
<proteinExistence type="inferred from homology"/>
<evidence type="ECO:0000259" key="6">
    <source>
        <dbReference type="PROSITE" id="PS50931"/>
    </source>
</evidence>
<dbReference type="InterPro" id="IPR005119">
    <property type="entry name" value="LysR_subst-bd"/>
</dbReference>
<gene>
    <name evidence="7" type="ORF">HMI49_12085</name>
</gene>
<dbReference type="EMBL" id="JABFJV010000052">
    <property type="protein sequence ID" value="NOK33938.1"/>
    <property type="molecule type" value="Genomic_DNA"/>
</dbReference>
<accession>A0A7Y4NS85</accession>
<evidence type="ECO:0000256" key="2">
    <source>
        <dbReference type="ARBA" id="ARBA00023015"/>
    </source>
</evidence>
<dbReference type="Gene3D" id="1.10.10.10">
    <property type="entry name" value="Winged helix-like DNA-binding domain superfamily/Winged helix DNA-binding domain"/>
    <property type="match status" value="1"/>
</dbReference>
<dbReference type="PANTHER" id="PTHR30126">
    <property type="entry name" value="HTH-TYPE TRANSCRIPTIONAL REGULATOR"/>
    <property type="match status" value="1"/>
</dbReference>
<evidence type="ECO:0000256" key="3">
    <source>
        <dbReference type="ARBA" id="ARBA00023125"/>
    </source>
</evidence>